<feature type="region of interest" description="Disordered" evidence="3">
    <location>
        <begin position="430"/>
        <end position="451"/>
    </location>
</feature>
<accession>A0A4Q7YNL8</accession>
<reference evidence="4 5" key="1">
    <citation type="submission" date="2019-02" db="EMBL/GenBank/DDBJ databases">
        <title>Genomic Encyclopedia of Type Strains, Phase IV (KMG-IV): sequencing the most valuable type-strain genomes for metagenomic binning, comparative biology and taxonomic classification.</title>
        <authorList>
            <person name="Goeker M."/>
        </authorList>
    </citation>
    <scope>NUCLEOTIDE SEQUENCE [LARGE SCALE GENOMIC DNA]</scope>
    <source>
        <strain evidence="4 5">DSM 105135</strain>
    </source>
</reference>
<comment type="caution">
    <text evidence="4">The sequence shown here is derived from an EMBL/GenBank/DDBJ whole genome shotgun (WGS) entry which is preliminary data.</text>
</comment>
<dbReference type="Gene3D" id="1.20.1600.10">
    <property type="entry name" value="Outer membrane efflux proteins (OEP)"/>
    <property type="match status" value="1"/>
</dbReference>
<protein>
    <submittedName>
        <fullName evidence="4">Cobalt-zinc-cadmium efflux system outer membrane protein</fullName>
    </submittedName>
</protein>
<evidence type="ECO:0000256" key="3">
    <source>
        <dbReference type="SAM" id="MobiDB-lite"/>
    </source>
</evidence>
<evidence type="ECO:0000256" key="1">
    <source>
        <dbReference type="ARBA" id="ARBA00007613"/>
    </source>
</evidence>
<dbReference type="EMBL" id="SHKX01000014">
    <property type="protein sequence ID" value="RZU38245.1"/>
    <property type="molecule type" value="Genomic_DNA"/>
</dbReference>
<dbReference type="SUPFAM" id="SSF56954">
    <property type="entry name" value="Outer membrane efflux proteins (OEP)"/>
    <property type="match status" value="1"/>
</dbReference>
<dbReference type="PANTHER" id="PTHR30203:SF30">
    <property type="entry name" value="OUTER MEMBRANE PROTEIN-RELATED"/>
    <property type="match status" value="1"/>
</dbReference>
<organism evidence="4 5">
    <name type="scientific">Fluviicoccus keumensis</name>
    <dbReference type="NCBI Taxonomy" id="1435465"/>
    <lineage>
        <taxon>Bacteria</taxon>
        <taxon>Pseudomonadati</taxon>
        <taxon>Pseudomonadota</taxon>
        <taxon>Gammaproteobacteria</taxon>
        <taxon>Moraxellales</taxon>
        <taxon>Moraxellaceae</taxon>
        <taxon>Fluviicoccus</taxon>
    </lineage>
</organism>
<evidence type="ECO:0000256" key="2">
    <source>
        <dbReference type="SAM" id="Coils"/>
    </source>
</evidence>
<dbReference type="PANTHER" id="PTHR30203">
    <property type="entry name" value="OUTER MEMBRANE CATION EFFLUX PROTEIN"/>
    <property type="match status" value="1"/>
</dbReference>
<sequence length="451" mass="48374">MFGHFTKVAPGICLVFATLARAGDAGDCGVLPPPPWQMTQLLPVVARCNRDVVAAQGMLMAADAEVRVSSQRPNPTLTLGVSNINPQAGIGPGNLFDKTVDTAVRLDQPIERGGKAALRQATATASRQASRSDLEMVVRQQQAEFIKDWHTAVAAGERRDLLAEMLALSRQSEALASKRVQAGDLPANDLTRISLETLRAETDLHQAEAEVRESGLAVLRLLGVNTASDSLTLSPAWPETVAPVTPTETVAIENRPDVAALRARLESARSARDLARALTREDISVGLQVDHWPISAANQQGTGNSLSLSVSLPLAIRHQHQGEIQRSEADYRLAQDALDSARQTALNDLAARQAAVEAARRRLDILQSRIIPASRQIADRAETAYAKGAGSVLDLLDSRRQLRQVSLEGVAARLDYARALVDWRLAAGTTPDASEVPSSLPVPASVTESRQ</sequence>
<dbReference type="InterPro" id="IPR003423">
    <property type="entry name" value="OMP_efflux"/>
</dbReference>
<keyword evidence="2" id="KW-0175">Coiled coil</keyword>
<comment type="similarity">
    <text evidence="1">Belongs to the outer membrane factor (OMF) (TC 1.B.17) family.</text>
</comment>
<dbReference type="Proteomes" id="UP000292423">
    <property type="component" value="Unassembled WGS sequence"/>
</dbReference>
<feature type="coiled-coil region" evidence="2">
    <location>
        <begin position="324"/>
        <end position="369"/>
    </location>
</feature>
<gene>
    <name evidence="4" type="ORF">EV700_2824</name>
</gene>
<dbReference type="OrthoDB" id="9791261at2"/>
<dbReference type="InterPro" id="IPR010131">
    <property type="entry name" value="MdtP/NodT-like"/>
</dbReference>
<keyword evidence="5" id="KW-1185">Reference proteome</keyword>
<dbReference type="GO" id="GO:0015562">
    <property type="term" value="F:efflux transmembrane transporter activity"/>
    <property type="evidence" value="ECO:0007669"/>
    <property type="project" value="InterPro"/>
</dbReference>
<evidence type="ECO:0000313" key="5">
    <source>
        <dbReference type="Proteomes" id="UP000292423"/>
    </source>
</evidence>
<evidence type="ECO:0000313" key="4">
    <source>
        <dbReference type="EMBL" id="RZU38245.1"/>
    </source>
</evidence>
<name>A0A4Q7YNL8_9GAMM</name>
<dbReference type="AlphaFoldDB" id="A0A4Q7YNL8"/>
<proteinExistence type="inferred from homology"/>
<dbReference type="Pfam" id="PF02321">
    <property type="entry name" value="OEP"/>
    <property type="match status" value="2"/>
</dbReference>